<protein>
    <submittedName>
        <fullName evidence="2">Uncharacterized protein</fullName>
    </submittedName>
</protein>
<dbReference type="Proteomes" id="UP001302126">
    <property type="component" value="Unassembled WGS sequence"/>
</dbReference>
<name>A0AAN6X2U2_9PEZI</name>
<accession>A0AAN6X2U2</accession>
<dbReference type="EMBL" id="MU864352">
    <property type="protein sequence ID" value="KAK4193038.1"/>
    <property type="molecule type" value="Genomic_DNA"/>
</dbReference>
<keyword evidence="3" id="KW-1185">Reference proteome</keyword>
<reference evidence="2" key="1">
    <citation type="journal article" date="2023" name="Mol. Phylogenet. Evol.">
        <title>Genome-scale phylogeny and comparative genomics of the fungal order Sordariales.</title>
        <authorList>
            <person name="Hensen N."/>
            <person name="Bonometti L."/>
            <person name="Westerberg I."/>
            <person name="Brannstrom I.O."/>
            <person name="Guillou S."/>
            <person name="Cros-Aarteil S."/>
            <person name="Calhoun S."/>
            <person name="Haridas S."/>
            <person name="Kuo A."/>
            <person name="Mondo S."/>
            <person name="Pangilinan J."/>
            <person name="Riley R."/>
            <person name="LaButti K."/>
            <person name="Andreopoulos B."/>
            <person name="Lipzen A."/>
            <person name="Chen C."/>
            <person name="Yan M."/>
            <person name="Daum C."/>
            <person name="Ng V."/>
            <person name="Clum A."/>
            <person name="Steindorff A."/>
            <person name="Ohm R.A."/>
            <person name="Martin F."/>
            <person name="Silar P."/>
            <person name="Natvig D.O."/>
            <person name="Lalanne C."/>
            <person name="Gautier V."/>
            <person name="Ament-Velasquez S.L."/>
            <person name="Kruys A."/>
            <person name="Hutchinson M.I."/>
            <person name="Powell A.J."/>
            <person name="Barry K."/>
            <person name="Miller A.N."/>
            <person name="Grigoriev I.V."/>
            <person name="Debuchy R."/>
            <person name="Gladieux P."/>
            <person name="Hiltunen Thoren M."/>
            <person name="Johannesson H."/>
        </authorList>
    </citation>
    <scope>NUCLEOTIDE SEQUENCE</scope>
    <source>
        <strain evidence="2">PSN309</strain>
    </source>
</reference>
<evidence type="ECO:0000313" key="3">
    <source>
        <dbReference type="Proteomes" id="UP001302126"/>
    </source>
</evidence>
<comment type="caution">
    <text evidence="2">The sequence shown here is derived from an EMBL/GenBank/DDBJ whole genome shotgun (WGS) entry which is preliminary data.</text>
</comment>
<gene>
    <name evidence="2" type="ORF">QBC35DRAFT_469363</name>
</gene>
<dbReference type="AlphaFoldDB" id="A0AAN6X2U2"/>
<feature type="region of interest" description="Disordered" evidence="1">
    <location>
        <begin position="382"/>
        <end position="409"/>
    </location>
</feature>
<sequence>MPDGGMCYKFKVVAVDIAVSGAVLSKFGSRNTEFGYTRVSNIGAAGYTTGNSDKRVKSPTEYLLVLSYCPSPHCVSRYNSTTQSIIALGSSFQPSTSSDKMIPTLVLLAALLEPALCGNHLIPIWSSTAIEGITDGTTECATGNQPQSIGDCEHVVNLFRPKVGNGSITVPRGACLPQTDGTCWGELCNLSTEEDAVLDRTVLHSRLNHQLMSKCMNRNSTSQHYGTWTSGGRTNRVSFTLRENWNYDSTYVGDVTDANPALAEGSGFNSKKQSLHQRTSNACDDYISDLNPGTECYQVIEKFSQLNPAGVALPPNHCIGESVGKCYGDACNHQSNTQIVFGANIARDMRAQIYDPCIVNRRYGSSESNAFSIKIYFNPREDVPAPGVRPEDPKDHPKHHQERSSTSWKRKEIKVANDRSKCDMVPEAPAPVFTDCYSVMSALFEYQNGTLLINPEECLAAAVNTCSGFICSNGGITTKVDDSTLKWNMVVEIQTKCVINERYGSYSDGKVNTGLYPAMHVAPHTFPAKRMSVEELLGMYNGTSNVITSVRKALGKE</sequence>
<reference evidence="2" key="2">
    <citation type="submission" date="2023-05" db="EMBL/GenBank/DDBJ databases">
        <authorList>
            <consortium name="Lawrence Berkeley National Laboratory"/>
            <person name="Steindorff A."/>
            <person name="Hensen N."/>
            <person name="Bonometti L."/>
            <person name="Westerberg I."/>
            <person name="Brannstrom I.O."/>
            <person name="Guillou S."/>
            <person name="Cros-Aarteil S."/>
            <person name="Calhoun S."/>
            <person name="Haridas S."/>
            <person name="Kuo A."/>
            <person name="Mondo S."/>
            <person name="Pangilinan J."/>
            <person name="Riley R."/>
            <person name="Labutti K."/>
            <person name="Andreopoulos B."/>
            <person name="Lipzen A."/>
            <person name="Chen C."/>
            <person name="Yanf M."/>
            <person name="Daum C."/>
            <person name="Ng V."/>
            <person name="Clum A."/>
            <person name="Ohm R."/>
            <person name="Martin F."/>
            <person name="Silar P."/>
            <person name="Natvig D."/>
            <person name="Lalanne C."/>
            <person name="Gautier V."/>
            <person name="Ament-Velasquez S.L."/>
            <person name="Kruys A."/>
            <person name="Hutchinson M.I."/>
            <person name="Powell A.J."/>
            <person name="Barry K."/>
            <person name="Miller A.N."/>
            <person name="Grigoriev I.V."/>
            <person name="Debuchy R."/>
            <person name="Gladieux P."/>
            <person name="Thoren M.H."/>
            <person name="Johannesson H."/>
        </authorList>
    </citation>
    <scope>NUCLEOTIDE SEQUENCE</scope>
    <source>
        <strain evidence="2">PSN309</strain>
    </source>
</reference>
<evidence type="ECO:0000313" key="2">
    <source>
        <dbReference type="EMBL" id="KAK4193038.1"/>
    </source>
</evidence>
<feature type="compositionally biased region" description="Basic and acidic residues" evidence="1">
    <location>
        <begin position="382"/>
        <end position="395"/>
    </location>
</feature>
<proteinExistence type="predicted"/>
<organism evidence="2 3">
    <name type="scientific">Podospora australis</name>
    <dbReference type="NCBI Taxonomy" id="1536484"/>
    <lineage>
        <taxon>Eukaryota</taxon>
        <taxon>Fungi</taxon>
        <taxon>Dikarya</taxon>
        <taxon>Ascomycota</taxon>
        <taxon>Pezizomycotina</taxon>
        <taxon>Sordariomycetes</taxon>
        <taxon>Sordariomycetidae</taxon>
        <taxon>Sordariales</taxon>
        <taxon>Podosporaceae</taxon>
        <taxon>Podospora</taxon>
    </lineage>
</organism>
<evidence type="ECO:0000256" key="1">
    <source>
        <dbReference type="SAM" id="MobiDB-lite"/>
    </source>
</evidence>